<feature type="compositionally biased region" description="Acidic residues" evidence="1">
    <location>
        <begin position="200"/>
        <end position="210"/>
    </location>
</feature>
<evidence type="ECO:0000313" key="2">
    <source>
        <dbReference type="EMBL" id="CEJ94940.1"/>
    </source>
</evidence>
<reference evidence="2 3" key="1">
    <citation type="journal article" date="2015" name="Genome Announc.">
        <title>Draft Genome Sequence and Gene Annotation of the Entomopathogenic Fungus Verticillium hemipterigenum.</title>
        <authorList>
            <person name="Horn F."/>
            <person name="Habel A."/>
            <person name="Scharf D.H."/>
            <person name="Dworschak J."/>
            <person name="Brakhage A.A."/>
            <person name="Guthke R."/>
            <person name="Hertweck C."/>
            <person name="Linde J."/>
        </authorList>
    </citation>
    <scope>NUCLEOTIDE SEQUENCE [LARGE SCALE GENOMIC DNA]</scope>
</reference>
<dbReference type="OrthoDB" id="5396786at2759"/>
<dbReference type="InterPro" id="IPR040347">
    <property type="entry name" value="YBP1/2"/>
</dbReference>
<name>A0A0A1TRV2_9HYPO</name>
<dbReference type="PANTHER" id="PTHR28020:SF1">
    <property type="entry name" value="YAP1-BINDING PROTEIN 1-RELATED"/>
    <property type="match status" value="1"/>
</dbReference>
<dbReference type="Pfam" id="PF08568">
    <property type="entry name" value="Kinetochor_Ybp2"/>
    <property type="match status" value="1"/>
</dbReference>
<dbReference type="GO" id="GO:0034599">
    <property type="term" value="P:cellular response to oxidative stress"/>
    <property type="evidence" value="ECO:0007669"/>
    <property type="project" value="InterPro"/>
</dbReference>
<feature type="region of interest" description="Disordered" evidence="1">
    <location>
        <begin position="1"/>
        <end position="22"/>
    </location>
</feature>
<dbReference type="PANTHER" id="PTHR28020">
    <property type="entry name" value="YAP1-BINDING PROTEIN 1-RELATED"/>
    <property type="match status" value="1"/>
</dbReference>
<dbReference type="InterPro" id="IPR013877">
    <property type="entry name" value="YAP-bd/ALF4/Glomulin"/>
</dbReference>
<dbReference type="Proteomes" id="UP000039046">
    <property type="component" value="Unassembled WGS sequence"/>
</dbReference>
<dbReference type="GO" id="GO:0005737">
    <property type="term" value="C:cytoplasm"/>
    <property type="evidence" value="ECO:0007669"/>
    <property type="project" value="TreeGrafter"/>
</dbReference>
<dbReference type="HOGENOM" id="CLU_011932_1_0_1"/>
<dbReference type="STRING" id="1531966.A0A0A1TRV2"/>
<protein>
    <recommendedName>
        <fullName evidence="4">DUF1760-domain-containing protein</fullName>
    </recommendedName>
</protein>
<feature type="region of interest" description="Disordered" evidence="1">
    <location>
        <begin position="191"/>
        <end position="210"/>
    </location>
</feature>
<feature type="compositionally biased region" description="Basic and acidic residues" evidence="1">
    <location>
        <begin position="1"/>
        <end position="14"/>
    </location>
</feature>
<accession>A0A0A1TRV2</accession>
<dbReference type="EMBL" id="CDHN01000008">
    <property type="protein sequence ID" value="CEJ94940.1"/>
    <property type="molecule type" value="Genomic_DNA"/>
</dbReference>
<keyword evidence="3" id="KW-1185">Reference proteome</keyword>
<gene>
    <name evidence="2" type="ORF">VHEMI10445</name>
</gene>
<evidence type="ECO:0000256" key="1">
    <source>
        <dbReference type="SAM" id="MobiDB-lite"/>
    </source>
</evidence>
<sequence length="586" mass="64649">MAEDSKPVEDKDSLIQKLQQNKPPATDTATYLTLLEMSLTQQPSILPEVHDILKSDVELTSEIGWDLVEMLIRLEDSQECLDTVARLGNPREVILKVLEALDKISEDEDAEKKTKQFVTLCGMLSVLHKRLKVKAPSRFVQTTLDTVRRAYAAGSPEATAAVISLVRSLSGQKRPPLPTRKSSAVIATLPTKSAATESAPDPEADTADVSDQEVVQRLLRAFITCCIDAYVNSNELEWASRLLEYTYPEKIVPGRPTMMRAYNEVEELKERDDLIGQLAGLADDLGLAKLSKDQVTTTLTGPVNTNPLEDSAIDALSTGGYVSLLAYWMFSSDVFDAHHLLPNLALFPSHHTLLTTLLADPQTFITSSSGTVEALVVIALWLHTHGKIVTATDVQPDFMAYHHLLTLIAVFHANIRVRNAATTLAGHVLHSAPEDDRLSILEDLIENCMFSTLQACAVTWLKDEIVAATPDSRFASPDCLESLQYTLFPDLTALPENEPAELLSFWAEGSPYHLQVANFAVFLLSSEKHKDLVPAGMPAAIEHRYVEPLLAASEKLQKALKDDGEEGEMVARLEFLRDALRRIPLQ</sequence>
<dbReference type="AlphaFoldDB" id="A0A0A1TRV2"/>
<organism evidence="2 3">
    <name type="scientific">[Torrubiella] hemipterigena</name>
    <dbReference type="NCBI Taxonomy" id="1531966"/>
    <lineage>
        <taxon>Eukaryota</taxon>
        <taxon>Fungi</taxon>
        <taxon>Dikarya</taxon>
        <taxon>Ascomycota</taxon>
        <taxon>Pezizomycotina</taxon>
        <taxon>Sordariomycetes</taxon>
        <taxon>Hypocreomycetidae</taxon>
        <taxon>Hypocreales</taxon>
        <taxon>Clavicipitaceae</taxon>
        <taxon>Clavicipitaceae incertae sedis</taxon>
        <taxon>'Torrubiella' clade</taxon>
    </lineage>
</organism>
<evidence type="ECO:0008006" key="4">
    <source>
        <dbReference type="Google" id="ProtNLM"/>
    </source>
</evidence>
<proteinExistence type="predicted"/>
<evidence type="ECO:0000313" key="3">
    <source>
        <dbReference type="Proteomes" id="UP000039046"/>
    </source>
</evidence>